<keyword evidence="1" id="KW-0472">Membrane</keyword>
<dbReference type="STRING" id="688269.Theth_0568"/>
<dbReference type="RefSeq" id="WP_013931880.1">
    <property type="nucleotide sequence ID" value="NC_015707.1"/>
</dbReference>
<keyword evidence="3" id="KW-1185">Reference proteome</keyword>
<feature type="transmembrane region" description="Helical" evidence="1">
    <location>
        <begin position="7"/>
        <end position="27"/>
    </location>
</feature>
<dbReference type="AlphaFoldDB" id="F7YXL6"/>
<proteinExistence type="predicted"/>
<protein>
    <submittedName>
        <fullName evidence="2">Uncharacterized protein</fullName>
    </submittedName>
</protein>
<dbReference type="EMBL" id="CP002351">
    <property type="protein sequence ID" value="AEH50657.1"/>
    <property type="molecule type" value="Genomic_DNA"/>
</dbReference>
<gene>
    <name evidence="2" type="ORF">Theth_0568</name>
</gene>
<dbReference type="OrthoDB" id="39643at2"/>
<reference evidence="2 3" key="1">
    <citation type="submission" date="2010-11" db="EMBL/GenBank/DDBJ databases">
        <title>The complete genome of Thermotoga thermarum DSM 5069.</title>
        <authorList>
            <consortium name="US DOE Joint Genome Institute (JGI-PGF)"/>
            <person name="Lucas S."/>
            <person name="Copeland A."/>
            <person name="Lapidus A."/>
            <person name="Bruce D."/>
            <person name="Goodwin L."/>
            <person name="Pitluck S."/>
            <person name="Kyrpides N."/>
            <person name="Mavromatis K."/>
            <person name="Ivanova N."/>
            <person name="Zeytun A."/>
            <person name="Brettin T."/>
            <person name="Detter J.C."/>
            <person name="Tapia R."/>
            <person name="Han C."/>
            <person name="Land M."/>
            <person name="Hauser L."/>
            <person name="Markowitz V."/>
            <person name="Cheng J.-F."/>
            <person name="Hugenholtz P."/>
            <person name="Woyke T."/>
            <person name="Wu D."/>
            <person name="Spring S."/>
            <person name="Schroeder M."/>
            <person name="Brambilla E."/>
            <person name="Klenk H.-P."/>
            <person name="Eisen J.A."/>
        </authorList>
    </citation>
    <scope>NUCLEOTIDE SEQUENCE [LARGE SCALE GENOMIC DNA]</scope>
    <source>
        <strain evidence="2 3">DSM 5069</strain>
    </source>
</reference>
<dbReference type="Proteomes" id="UP000006804">
    <property type="component" value="Chromosome"/>
</dbReference>
<name>F7YXL6_9THEM</name>
<dbReference type="PATRIC" id="fig|688269.3.peg.589"/>
<dbReference type="KEGG" id="tta:Theth_0568"/>
<evidence type="ECO:0000313" key="2">
    <source>
        <dbReference type="EMBL" id="AEH50657.1"/>
    </source>
</evidence>
<evidence type="ECO:0000256" key="1">
    <source>
        <dbReference type="SAM" id="Phobius"/>
    </source>
</evidence>
<keyword evidence="1" id="KW-1133">Transmembrane helix</keyword>
<accession>F7YXL6</accession>
<evidence type="ECO:0000313" key="3">
    <source>
        <dbReference type="Proteomes" id="UP000006804"/>
    </source>
</evidence>
<dbReference type="HOGENOM" id="CLU_419120_0_0_0"/>
<organism evidence="2 3">
    <name type="scientific">Pseudothermotoga thermarum DSM 5069</name>
    <dbReference type="NCBI Taxonomy" id="688269"/>
    <lineage>
        <taxon>Bacteria</taxon>
        <taxon>Thermotogati</taxon>
        <taxon>Thermotogota</taxon>
        <taxon>Thermotogae</taxon>
        <taxon>Thermotogales</taxon>
        <taxon>Thermotogaceae</taxon>
        <taxon>Pseudothermotoga</taxon>
    </lineage>
</organism>
<keyword evidence="1" id="KW-0812">Transmembrane</keyword>
<sequence precursor="true">MKGKSGYVMVAAIMMIAIASIIATAIITQVNTTIKSVALASGKLKDEADALKVIAMSAAYLRSKYSVASGFYLAEHLTAQEYYEKIKDIVLNSLGPVERNAWVNLFENDLAEDFSTIKDLLSFQLGESPLKKAIYDSKSRGLINADPSKIKVFTLSESETKAWLLLLFVQVNNSYCWAFVGPEGFFNYAVFLPNGIPEGTYYGTGEVIDGPAWFGVDENGKGGLGIGGIPGPRFYGKTFYRLLRKHVQYTDRELLEIFAAGQVVLSDADVKAYKEAFQGKTYWQAQIESLPRVDLVKFAKGEISMPEGSAGIEIIYSKSPGGQTVDDLIITSTVQIVDGTFVQVINIEGPEDGYFRLKDEKYKVRIEIPFPGPPNVPVKIHLEQAQAKGEPLFYERILNSFNGFFGLFCDTTNSQVAFGKKDQWIKNVFMGDWTILVMGNRGRQKEQTPHDNVVIYSDIEYFSANSEREMIVKIDGMEYKVKMDPFFSNGEPIPNNKNVVGQVRLVNGSTITIDGKTFWDFWYRTMSEVGTKDHISLITTGDIVIPWHGGYYIPGTSRIRNLRMDMSVFVMYWDREKAKNIQNPLVPTFKVNYKDFKDLSYRFIFGSIAAEAVTATWSGTKGLKEFNVFDQRLYSAKKGFAPMTGAIKLEGLRLR</sequence>